<evidence type="ECO:0000256" key="1">
    <source>
        <dbReference type="SAM" id="SignalP"/>
    </source>
</evidence>
<dbReference type="EMBL" id="BAABAL010000017">
    <property type="protein sequence ID" value="GAA4018149.1"/>
    <property type="molecule type" value="Genomic_DNA"/>
</dbReference>
<feature type="signal peptide" evidence="1">
    <location>
        <begin position="1"/>
        <end position="25"/>
    </location>
</feature>
<proteinExistence type="predicted"/>
<keyword evidence="1" id="KW-0732">Signal</keyword>
<dbReference type="Proteomes" id="UP001501747">
    <property type="component" value="Unassembled WGS sequence"/>
</dbReference>
<sequence length="107" mass="10970">MRRSTGSISALALIAAITPVLSAGAATASPASYSPWNCTASILTDKSGSRAGCSGGPPGGEFRAVVHCSHLSPAGASEWTSLLGVSYKSRHAYCPWGEAIKAIYETR</sequence>
<evidence type="ECO:0008006" key="4">
    <source>
        <dbReference type="Google" id="ProtNLM"/>
    </source>
</evidence>
<reference evidence="3" key="1">
    <citation type="journal article" date="2019" name="Int. J. Syst. Evol. Microbiol.">
        <title>The Global Catalogue of Microorganisms (GCM) 10K type strain sequencing project: providing services to taxonomists for standard genome sequencing and annotation.</title>
        <authorList>
            <consortium name="The Broad Institute Genomics Platform"/>
            <consortium name="The Broad Institute Genome Sequencing Center for Infectious Disease"/>
            <person name="Wu L."/>
            <person name="Ma J."/>
        </authorList>
    </citation>
    <scope>NUCLEOTIDE SEQUENCE [LARGE SCALE GENOMIC DNA]</scope>
    <source>
        <strain evidence="3">JCM 17342</strain>
    </source>
</reference>
<organism evidence="2 3">
    <name type="scientific">Allokutzneria multivorans</name>
    <dbReference type="NCBI Taxonomy" id="1142134"/>
    <lineage>
        <taxon>Bacteria</taxon>
        <taxon>Bacillati</taxon>
        <taxon>Actinomycetota</taxon>
        <taxon>Actinomycetes</taxon>
        <taxon>Pseudonocardiales</taxon>
        <taxon>Pseudonocardiaceae</taxon>
        <taxon>Allokutzneria</taxon>
    </lineage>
</organism>
<name>A0ABP7SXX9_9PSEU</name>
<accession>A0ABP7SXX9</accession>
<evidence type="ECO:0000313" key="2">
    <source>
        <dbReference type="EMBL" id="GAA4018149.1"/>
    </source>
</evidence>
<keyword evidence="3" id="KW-1185">Reference proteome</keyword>
<comment type="caution">
    <text evidence="2">The sequence shown here is derived from an EMBL/GenBank/DDBJ whole genome shotgun (WGS) entry which is preliminary data.</text>
</comment>
<gene>
    <name evidence="2" type="ORF">GCM10022247_47010</name>
</gene>
<evidence type="ECO:0000313" key="3">
    <source>
        <dbReference type="Proteomes" id="UP001501747"/>
    </source>
</evidence>
<feature type="chain" id="PRO_5047201372" description="Secreted protein" evidence="1">
    <location>
        <begin position="26"/>
        <end position="107"/>
    </location>
</feature>
<protein>
    <recommendedName>
        <fullName evidence="4">Secreted protein</fullName>
    </recommendedName>
</protein>